<proteinExistence type="predicted"/>
<keyword evidence="4" id="KW-1185">Reference proteome</keyword>
<accession>A0A6F8SIU2</accession>
<reference evidence="4" key="1">
    <citation type="journal article" date="2020" name="Microbiol. Resour. Announc.">
        <title>Complete Genome Sequence of Adlercreutzia sp. Strain 8CFCBH1, a Potent Producer of Equol, Isolated from Healthy Japanese Feces.</title>
        <authorList>
            <person name="Ogata Y."/>
            <person name="Sakamoto M."/>
            <person name="Ohkuma M."/>
            <person name="Hattori M."/>
            <person name="Suda W."/>
        </authorList>
    </citation>
    <scope>NUCLEOTIDE SEQUENCE [LARGE SCALE GENOMIC DNA]</scope>
    <source>
        <strain evidence="4">8CFCBH1</strain>
    </source>
</reference>
<dbReference type="InterPro" id="IPR027417">
    <property type="entry name" value="P-loop_NTPase"/>
</dbReference>
<dbReference type="PANTHER" id="PTHR33295">
    <property type="entry name" value="ATPASE"/>
    <property type="match status" value="1"/>
</dbReference>
<dbReference type="Pfam" id="PF13173">
    <property type="entry name" value="AAA_14"/>
    <property type="match status" value="1"/>
</dbReference>
<dbReference type="InterPro" id="IPR041682">
    <property type="entry name" value="AAA_14"/>
</dbReference>
<dbReference type="InterPro" id="IPR025420">
    <property type="entry name" value="DUF4143"/>
</dbReference>
<dbReference type="Proteomes" id="UP000501727">
    <property type="component" value="Chromosome"/>
</dbReference>
<dbReference type="PANTHER" id="PTHR33295:SF7">
    <property type="entry name" value="ATPASE"/>
    <property type="match status" value="1"/>
</dbReference>
<evidence type="ECO:0000313" key="4">
    <source>
        <dbReference type="Proteomes" id="UP000501727"/>
    </source>
</evidence>
<gene>
    <name evidence="3" type="ORF">ADCFC_05800</name>
</gene>
<evidence type="ECO:0000259" key="2">
    <source>
        <dbReference type="Pfam" id="PF13635"/>
    </source>
</evidence>
<dbReference type="SUPFAM" id="SSF52540">
    <property type="entry name" value="P-loop containing nucleoside triphosphate hydrolases"/>
    <property type="match status" value="1"/>
</dbReference>
<sequence>MERFLMRDLEAWRENPCRKPLIINGARQVGKTWLIKEFGRRHYKSVAYVNMDNNSAMRELFDTGYDIDVLIAGLQLQTGVTIEPDSTLIVFDKVQENPKALTALKYFDEDPRGFSVVAAGSLLGILLQSGTGFPVGKVEALDLYPLSFEEFALAAEGEQFLASLQNPNPALIQAFKSRAIALLKTYYFVGGMPEAVSAFLDSRSYDDARAVQKRILADYERDFSKHIAPREAERVFAVWDSVVAHLSQENKKFIFGRLAKGARAKEFESALTWLRQAGLIYQVPRVSKPGIPLKAYRDPSAFKVFLLDVGLLGAMSELDSKSIIEGNTLFEEFKGALTEQYACQELIASCGLVPYYWSAENSRGEVDFLVQSAGAVYAIEVKAEENLRAKSLRSFKEKYPEVQARRFSLSDYREQDWLTNVPLYLMGNTGLWL</sequence>
<name>A0A6F8SIU2_9ACTN</name>
<dbReference type="Pfam" id="PF13635">
    <property type="entry name" value="DUF4143"/>
    <property type="match status" value="1"/>
</dbReference>
<organism evidence="3 4">
    <name type="scientific">Adlercreutzia hattorii</name>
    <dbReference type="NCBI Taxonomy" id="2707299"/>
    <lineage>
        <taxon>Bacteria</taxon>
        <taxon>Bacillati</taxon>
        <taxon>Actinomycetota</taxon>
        <taxon>Coriobacteriia</taxon>
        <taxon>Eggerthellales</taxon>
        <taxon>Eggerthellaceae</taxon>
        <taxon>Adlercreutzia</taxon>
    </lineage>
</organism>
<evidence type="ECO:0000259" key="1">
    <source>
        <dbReference type="Pfam" id="PF13173"/>
    </source>
</evidence>
<reference evidence="4" key="2">
    <citation type="submission" date="2020-03" db="EMBL/GenBank/DDBJ databases">
        <title>Complete Genome Sequence of Adlercreutzia sp. strain 8CFCBH1 Producing Equol, Isolated from Healthy Japanese Feces.</title>
        <authorList>
            <person name="Ogata Y."/>
            <person name="Sakamoto M."/>
            <person name="Ohkuma M."/>
            <person name="Hattori M."/>
            <person name="Suda W."/>
        </authorList>
    </citation>
    <scope>NUCLEOTIDE SEQUENCE [LARGE SCALE GENOMIC DNA]</scope>
    <source>
        <strain evidence="4">8CFCBH1</strain>
    </source>
</reference>
<dbReference type="RefSeq" id="WP_173112130.1">
    <property type="nucleotide sequence ID" value="NZ_AP022829.1"/>
</dbReference>
<feature type="domain" description="AAA" evidence="1">
    <location>
        <begin position="18"/>
        <end position="151"/>
    </location>
</feature>
<evidence type="ECO:0000313" key="3">
    <source>
        <dbReference type="EMBL" id="BCA88082.1"/>
    </source>
</evidence>
<feature type="domain" description="DUF4143" evidence="2">
    <location>
        <begin position="220"/>
        <end position="383"/>
    </location>
</feature>
<protein>
    <submittedName>
        <fullName evidence="3">ATPase</fullName>
    </submittedName>
</protein>
<dbReference type="KEGG" id="ahat:ADCFC_07010"/>
<dbReference type="AlphaFoldDB" id="A0A6F8SIU2"/>
<dbReference type="EMBL" id="AP022829">
    <property type="protein sequence ID" value="BCA88082.1"/>
    <property type="molecule type" value="Genomic_DNA"/>
</dbReference>